<sequence>MGGEPMGGGRSVISPHPQHKPQEKLPKTSYFCCNRTQYVPDEVDRKSLRREAKTWSVNFEGMLHHPIGRKVFQDFLHSQFSDENLRFWIEVDQYKTMTLSERKIKALSLFNNFISNTSPFEVSLNANHKAEIEKGLKEAHEDLFKSAQAYIFNLMYRDCLPRFLRSKTYKRLCR</sequence>
<evidence type="ECO:0000256" key="1">
    <source>
        <dbReference type="SAM" id="MobiDB-lite"/>
    </source>
</evidence>
<dbReference type="PANTHER" id="PTHR10845:SF192">
    <property type="entry name" value="DOUBLE HIT, ISOFORM B"/>
    <property type="match status" value="1"/>
</dbReference>
<organism evidence="3 5">
    <name type="scientific">Hydra vulgaris</name>
    <name type="common">Hydra</name>
    <name type="synonym">Hydra attenuata</name>
    <dbReference type="NCBI Taxonomy" id="6087"/>
    <lineage>
        <taxon>Eukaryota</taxon>
        <taxon>Metazoa</taxon>
        <taxon>Cnidaria</taxon>
        <taxon>Hydrozoa</taxon>
        <taxon>Hydroidolina</taxon>
        <taxon>Anthoathecata</taxon>
        <taxon>Aplanulata</taxon>
        <taxon>Hydridae</taxon>
        <taxon>Hydra</taxon>
    </lineage>
</organism>
<dbReference type="PRINTS" id="PR01301">
    <property type="entry name" value="RGSPROTEIN"/>
</dbReference>
<dbReference type="RefSeq" id="XP_065670124.1">
    <property type="nucleotide sequence ID" value="XM_065814052.1"/>
</dbReference>
<dbReference type="RefSeq" id="XP_002165705.1">
    <property type="nucleotide sequence ID" value="XM_002165669.5"/>
</dbReference>
<gene>
    <name evidence="4 5" type="primary">LOC100207168</name>
</gene>
<evidence type="ECO:0000313" key="4">
    <source>
        <dbReference type="RefSeq" id="XP_065670124.1"/>
    </source>
</evidence>
<dbReference type="PANTHER" id="PTHR10845">
    <property type="entry name" value="REGULATOR OF G PROTEIN SIGNALING"/>
    <property type="match status" value="1"/>
</dbReference>
<dbReference type="SMART" id="SM00315">
    <property type="entry name" value="RGS"/>
    <property type="match status" value="1"/>
</dbReference>
<proteinExistence type="predicted"/>
<dbReference type="InterPro" id="IPR036305">
    <property type="entry name" value="RGS_sf"/>
</dbReference>
<dbReference type="PROSITE" id="PS50132">
    <property type="entry name" value="RGS"/>
    <property type="match status" value="1"/>
</dbReference>
<dbReference type="Gene3D" id="1.10.167.10">
    <property type="entry name" value="Regulator of G-protein Signalling 4, domain 2"/>
    <property type="match status" value="1"/>
</dbReference>
<dbReference type="RefSeq" id="XP_047123824.1">
    <property type="nucleotide sequence ID" value="XM_047267868.2"/>
</dbReference>
<evidence type="ECO:0000313" key="3">
    <source>
        <dbReference type="Proteomes" id="UP001652625"/>
    </source>
</evidence>
<dbReference type="Proteomes" id="UP001652625">
    <property type="component" value="Chromosome 12"/>
</dbReference>
<feature type="domain" description="RGS" evidence="2">
    <location>
        <begin position="58"/>
        <end position="173"/>
    </location>
</feature>
<dbReference type="Pfam" id="PF00615">
    <property type="entry name" value="RGS"/>
    <property type="match status" value="1"/>
</dbReference>
<evidence type="ECO:0000313" key="5">
    <source>
        <dbReference type="RefSeq" id="XP_065670125.1"/>
    </source>
</evidence>
<feature type="region of interest" description="Disordered" evidence="1">
    <location>
        <begin position="1"/>
        <end position="26"/>
    </location>
</feature>
<protein>
    <submittedName>
        <fullName evidence="4 5">Regulator of G-protein signaling 19 isoform X1</fullName>
    </submittedName>
</protein>
<reference evidence="4 5" key="1">
    <citation type="submission" date="2025-05" db="UniProtKB">
        <authorList>
            <consortium name="RefSeq"/>
        </authorList>
    </citation>
    <scope>IDENTIFICATION</scope>
</reference>
<dbReference type="SUPFAM" id="SSF48097">
    <property type="entry name" value="Regulator of G-protein signaling, RGS"/>
    <property type="match status" value="1"/>
</dbReference>
<feature type="compositionally biased region" description="Gly residues" evidence="1">
    <location>
        <begin position="1"/>
        <end position="10"/>
    </location>
</feature>
<accession>A0ABM4D736</accession>
<dbReference type="InterPro" id="IPR044926">
    <property type="entry name" value="RGS_subdomain_2"/>
</dbReference>
<dbReference type="InterPro" id="IPR016137">
    <property type="entry name" value="RGS"/>
</dbReference>
<evidence type="ECO:0000259" key="2">
    <source>
        <dbReference type="PROSITE" id="PS50132"/>
    </source>
</evidence>
<keyword evidence="3" id="KW-1185">Reference proteome</keyword>
<dbReference type="GeneID" id="100207168"/>
<name>A0ABM4D736_HYDVU</name>
<dbReference type="RefSeq" id="XP_065670125.1">
    <property type="nucleotide sequence ID" value="XM_065814053.1"/>
</dbReference>